<evidence type="ECO:0000313" key="2">
    <source>
        <dbReference type="Proteomes" id="UP000239297"/>
    </source>
</evidence>
<dbReference type="Proteomes" id="UP000239297">
    <property type="component" value="Unassembled WGS sequence"/>
</dbReference>
<accession>A0A2S5IXI5</accession>
<comment type="caution">
    <text evidence="1">The sequence shown here is derived from an EMBL/GenBank/DDBJ whole genome shotgun (WGS) entry which is preliminary data.</text>
</comment>
<dbReference type="AlphaFoldDB" id="A0A2S5IXI5"/>
<sequence>MVPGGRDERGSDTLAHQLAVETDFLLERLEGVVARLAVAHRSGARDADTQMTDDDAFAWVQQSIEDIAATLRGLTLKRPREDAAGTSLHPLTDRP</sequence>
<organism evidence="1 2">
    <name type="scientific">Arthrobacter pityocampae</name>
    <dbReference type="NCBI Taxonomy" id="547334"/>
    <lineage>
        <taxon>Bacteria</taxon>
        <taxon>Bacillati</taxon>
        <taxon>Actinomycetota</taxon>
        <taxon>Actinomycetes</taxon>
        <taxon>Micrococcales</taxon>
        <taxon>Micrococcaceae</taxon>
        <taxon>Arthrobacter</taxon>
    </lineage>
</organism>
<evidence type="ECO:0000313" key="1">
    <source>
        <dbReference type="EMBL" id="PPB49279.1"/>
    </source>
</evidence>
<gene>
    <name evidence="1" type="ORF">C4K88_11385</name>
</gene>
<keyword evidence="2" id="KW-1185">Reference proteome</keyword>
<name>A0A2S5IXI5_9MICC</name>
<dbReference type="EMBL" id="PRKW01000004">
    <property type="protein sequence ID" value="PPB49279.1"/>
    <property type="molecule type" value="Genomic_DNA"/>
</dbReference>
<proteinExistence type="predicted"/>
<reference evidence="1 2" key="1">
    <citation type="journal article" date="2014" name="Int. J. Syst. Evol. Microbiol.">
        <title>Arthrobacter pityocampae sp. nov., isolated from Thaumetopoea pityocampa (Lep., Thaumetopoeidae).</title>
        <authorList>
            <person name="Ince I.A."/>
            <person name="Demirbag Z."/>
            <person name="Kati H."/>
        </authorList>
    </citation>
    <scope>NUCLEOTIDE SEQUENCE [LARGE SCALE GENOMIC DNA]</scope>
    <source>
        <strain evidence="1 2">Tp2</strain>
    </source>
</reference>
<protein>
    <submittedName>
        <fullName evidence="1">Uncharacterized protein</fullName>
    </submittedName>
</protein>